<evidence type="ECO:0000256" key="15">
    <source>
        <dbReference type="ARBA" id="ARBA00049349"/>
    </source>
</evidence>
<dbReference type="GO" id="GO:0140684">
    <property type="term" value="F:histone H3K9me2/H3K9me3 demethylase activity"/>
    <property type="evidence" value="ECO:0007669"/>
    <property type="project" value="UniProtKB-EC"/>
</dbReference>
<keyword evidence="5" id="KW-0479">Metal-binding</keyword>
<evidence type="ECO:0000256" key="9">
    <source>
        <dbReference type="ARBA" id="ARBA00022964"/>
    </source>
</evidence>
<keyword evidence="9" id="KW-0223">Dioxygenase</keyword>
<evidence type="ECO:0000313" key="18">
    <source>
        <dbReference type="EMBL" id="KAH0520535.1"/>
    </source>
</evidence>
<dbReference type="InterPro" id="IPR003349">
    <property type="entry name" value="JmjN"/>
</dbReference>
<dbReference type="EC" id="1.14.11.66" evidence="4"/>
<keyword evidence="7" id="KW-0862">Zinc</keyword>
<dbReference type="InterPro" id="IPR019787">
    <property type="entry name" value="Znf_PHD-finger"/>
</dbReference>
<comment type="catalytic activity">
    <reaction evidence="15">
        <text>N(6),N(6),N(6)-trimethyl-L-lysyl(9)-[histone H3] + 2 2-oxoglutarate + 2 O2 = N(6)-methyl-L-lysyl(9)-[histone H3] + 2 formaldehyde + 2 succinate + 2 CO2</text>
        <dbReference type="Rhea" id="RHEA:60200"/>
        <dbReference type="Rhea" id="RHEA-COMP:15538"/>
        <dbReference type="Rhea" id="RHEA-COMP:15542"/>
        <dbReference type="ChEBI" id="CHEBI:15379"/>
        <dbReference type="ChEBI" id="CHEBI:16526"/>
        <dbReference type="ChEBI" id="CHEBI:16810"/>
        <dbReference type="ChEBI" id="CHEBI:16842"/>
        <dbReference type="ChEBI" id="CHEBI:30031"/>
        <dbReference type="ChEBI" id="CHEBI:61929"/>
        <dbReference type="ChEBI" id="CHEBI:61961"/>
        <dbReference type="EC" id="1.14.11.66"/>
    </reaction>
</comment>
<dbReference type="AlphaFoldDB" id="A0A8J6H0H9"/>
<dbReference type="PANTHER" id="PTHR10694:SF104">
    <property type="entry name" value="LYSINE-SPECIFIC DEMETHYLASE 4C"/>
    <property type="match status" value="1"/>
</dbReference>
<dbReference type="SMART" id="SM00249">
    <property type="entry name" value="PHD"/>
    <property type="match status" value="1"/>
</dbReference>
<dbReference type="Pfam" id="PF02373">
    <property type="entry name" value="JmjC"/>
    <property type="match status" value="1"/>
</dbReference>
<dbReference type="PROSITE" id="PS51184">
    <property type="entry name" value="JMJC"/>
    <property type="match status" value="1"/>
</dbReference>
<organism evidence="18 19">
    <name type="scientific">Microtus ochrogaster</name>
    <name type="common">Prairie vole</name>
    <dbReference type="NCBI Taxonomy" id="79684"/>
    <lineage>
        <taxon>Eukaryota</taxon>
        <taxon>Metazoa</taxon>
        <taxon>Chordata</taxon>
        <taxon>Craniata</taxon>
        <taxon>Vertebrata</taxon>
        <taxon>Euteleostomi</taxon>
        <taxon>Mammalia</taxon>
        <taxon>Eutheria</taxon>
        <taxon>Euarchontoglires</taxon>
        <taxon>Glires</taxon>
        <taxon>Rodentia</taxon>
        <taxon>Myomorpha</taxon>
        <taxon>Muroidea</taxon>
        <taxon>Cricetidae</taxon>
        <taxon>Arvicolinae</taxon>
        <taxon>Microtus</taxon>
    </lineage>
</organism>
<dbReference type="SMART" id="SM00558">
    <property type="entry name" value="JmjC"/>
    <property type="match status" value="1"/>
</dbReference>
<keyword evidence="11" id="KW-0408">Iron</keyword>
<dbReference type="Pfam" id="PF13832">
    <property type="entry name" value="zf-HC5HC2H_2"/>
    <property type="match status" value="1"/>
</dbReference>
<dbReference type="SMART" id="SM00545">
    <property type="entry name" value="JmjN"/>
    <property type="match status" value="1"/>
</dbReference>
<dbReference type="PANTHER" id="PTHR10694">
    <property type="entry name" value="LYSINE-SPECIFIC DEMETHYLASE"/>
    <property type="match status" value="1"/>
</dbReference>
<dbReference type="Pfam" id="PF02375">
    <property type="entry name" value="JmjN"/>
    <property type="match status" value="1"/>
</dbReference>
<evidence type="ECO:0000256" key="1">
    <source>
        <dbReference type="ARBA" id="ARBA00001954"/>
    </source>
</evidence>
<evidence type="ECO:0000256" key="13">
    <source>
        <dbReference type="ARBA" id="ARBA00023163"/>
    </source>
</evidence>
<evidence type="ECO:0000313" key="19">
    <source>
        <dbReference type="Proteomes" id="UP000710432"/>
    </source>
</evidence>
<comment type="caution">
    <text evidence="18">The sequence shown here is derived from an EMBL/GenBank/DDBJ whole genome shotgun (WGS) entry which is preliminary data.</text>
</comment>
<dbReference type="GO" id="GO:0000785">
    <property type="term" value="C:chromatin"/>
    <property type="evidence" value="ECO:0007669"/>
    <property type="project" value="TreeGrafter"/>
</dbReference>
<evidence type="ECO:0000256" key="5">
    <source>
        <dbReference type="ARBA" id="ARBA00022723"/>
    </source>
</evidence>
<reference evidence="18" key="1">
    <citation type="submission" date="2020-03" db="EMBL/GenBank/DDBJ databases">
        <title>Studies in the Genomics of Life Span.</title>
        <authorList>
            <person name="Glass D."/>
        </authorList>
    </citation>
    <scope>NUCLEOTIDE SEQUENCE</scope>
    <source>
        <strain evidence="18">LTLLF</strain>
        <tissue evidence="18">Muscle</tissue>
    </source>
</reference>
<evidence type="ECO:0000259" key="16">
    <source>
        <dbReference type="PROSITE" id="PS51183"/>
    </source>
</evidence>
<dbReference type="GO" id="GO:0005634">
    <property type="term" value="C:nucleus"/>
    <property type="evidence" value="ECO:0007669"/>
    <property type="project" value="UniProtKB-SubCell"/>
</dbReference>
<dbReference type="Gene3D" id="2.60.120.650">
    <property type="entry name" value="Cupin"/>
    <property type="match status" value="1"/>
</dbReference>
<keyword evidence="10" id="KW-0560">Oxidoreductase</keyword>
<comment type="subcellular location">
    <subcellularLocation>
        <location evidence="2">Nucleus</location>
    </subcellularLocation>
</comment>
<dbReference type="InterPro" id="IPR003347">
    <property type="entry name" value="JmjC_dom"/>
</dbReference>
<proteinExistence type="inferred from homology"/>
<feature type="domain" description="JmjN" evidence="16">
    <location>
        <begin position="16"/>
        <end position="58"/>
    </location>
</feature>
<dbReference type="SUPFAM" id="SSF51197">
    <property type="entry name" value="Clavaminate synthase-like"/>
    <property type="match status" value="1"/>
</dbReference>
<dbReference type="GO" id="GO:0051864">
    <property type="term" value="F:histone H3K36 demethylase activity"/>
    <property type="evidence" value="ECO:0007669"/>
    <property type="project" value="TreeGrafter"/>
</dbReference>
<evidence type="ECO:0000256" key="6">
    <source>
        <dbReference type="ARBA" id="ARBA00022771"/>
    </source>
</evidence>
<dbReference type="CDD" id="cd15577">
    <property type="entry name" value="PHD_JMJD2C"/>
    <property type="match status" value="1"/>
</dbReference>
<dbReference type="Pfam" id="PF13831">
    <property type="entry name" value="PHD_2"/>
    <property type="match status" value="1"/>
</dbReference>
<evidence type="ECO:0000256" key="8">
    <source>
        <dbReference type="ARBA" id="ARBA00022853"/>
    </source>
</evidence>
<gene>
    <name evidence="18" type="ORF">LTLLF_205875</name>
</gene>
<keyword evidence="6" id="KW-0863">Zinc-finger</keyword>
<dbReference type="GO" id="GO:0008270">
    <property type="term" value="F:zinc ion binding"/>
    <property type="evidence" value="ECO:0007669"/>
    <property type="project" value="UniProtKB-KW"/>
</dbReference>
<dbReference type="GO" id="GO:0010468">
    <property type="term" value="P:regulation of gene expression"/>
    <property type="evidence" value="ECO:0007669"/>
    <property type="project" value="TreeGrafter"/>
</dbReference>
<dbReference type="EMBL" id="JAATJU010000700">
    <property type="protein sequence ID" value="KAH0520535.1"/>
    <property type="molecule type" value="Genomic_DNA"/>
</dbReference>
<sequence length="1079" mass="122631">MEVVEVESPLNPSCKIMTFRPSMEEFREFNKYLAYMESKGAHRAGLAKVIPPKEWKPRQCYDDIDNLLIPAPIQQMVTGQSGLFTQYNIQKKAMTVKEFRQLANSSKYCTPRYLDYEDLERKYWKNLTFVAPIYGADINGSIYDEGVDEWNIARLNTVLDVVEEECGISIEGVNTPYLYFGMWKTTFAWHTEDMDLYSINYLHFGEPKSWQHGKRLERLAQGFFPSSSQGCDAFLRHKMTLISPSVLKKYGIPFDKITQEAGEFMITFPYGYHAGFNHGFNCAESTNFATVRWIDYGKVAKLIIEGQPKTTKSWRHPLGKPPARSPMTVVKQQVASDEESPEILTIDEEVEETESWAKPLIHLWQTKSPNFLAEQEYNAAVAKIEPHCAICTLLMPYYKPESSKEENDSRWETTVNEVVKSGRKTKPIIPEMCFIYSEENIEYSPPNAFLEEDGTSLLISCAKCFVRVHASCYGVPSHDICDGWLCARCKRNALTAECCLCNLRGGALKQTKNNKWAHVICAVAVPEVRFTNVPERTQIDVGRIPLQRLKLQILVDTHSKVLADLEYSLEQILVDTHSKVLADLEYSLEQILVDTHSKVLADLEYSLEQILVDTHSKVLADLEYSLEQILVDTHSKVLADLEYSLEQILVDTHSKVLADLEYSLEQILVDTHSKVLADLEYSLEQILVDTHSKVLADLEYSLEQILVDTHSKVLADLEYSLEQILVDTHSKVLADLEYSLEQILVDTHSKVLADLEYSLEQILVDTHSKVLADLEYSLEQILVDTHSKVLADLEYSLEQILVDTHSKVLADLEYSMELILVDTHSKVLADLEYSLEQILVDTHSKVLADLEYSMEQILVDTHSKVLADLEYSLEQILVDTHSKVLADLEYSMEQILVDTHSKVLADLEYSLEQILVDTHSKVLADLEYSMELILVDTHSKVLADLEYSLEQILVDTHSKVLADLEYSVEQILVDTHSKVLADLEYSLEQILVDTHSKVLADLEYSVEQILVDTHSKVLADLEYSVEQILVDTHSKALADLEYSLEQILVDTHSSLLASVTQVLGLKECSTVSGKCFTSY</sequence>
<dbReference type="Proteomes" id="UP000710432">
    <property type="component" value="Unassembled WGS sequence"/>
</dbReference>
<dbReference type="InterPro" id="IPR001965">
    <property type="entry name" value="Znf_PHD"/>
</dbReference>
<evidence type="ECO:0000259" key="17">
    <source>
        <dbReference type="PROSITE" id="PS51184"/>
    </source>
</evidence>
<protein>
    <recommendedName>
        <fullName evidence="4">[histone H3]-trimethyl-L-lysine(9) demethylase</fullName>
        <ecNumber evidence="4">1.14.11.66</ecNumber>
    </recommendedName>
</protein>
<evidence type="ECO:0000256" key="3">
    <source>
        <dbReference type="ARBA" id="ARBA00009711"/>
    </source>
</evidence>
<keyword evidence="13" id="KW-0804">Transcription</keyword>
<accession>A0A8J6H0H9</accession>
<evidence type="ECO:0000256" key="10">
    <source>
        <dbReference type="ARBA" id="ARBA00023002"/>
    </source>
</evidence>
<comment type="cofactor">
    <cofactor evidence="1">
        <name>Fe(2+)</name>
        <dbReference type="ChEBI" id="CHEBI:29033"/>
    </cofactor>
</comment>
<dbReference type="PROSITE" id="PS51183">
    <property type="entry name" value="JMJN"/>
    <property type="match status" value="1"/>
</dbReference>
<keyword evidence="12" id="KW-0805">Transcription regulation</keyword>
<evidence type="ECO:0000256" key="2">
    <source>
        <dbReference type="ARBA" id="ARBA00004123"/>
    </source>
</evidence>
<evidence type="ECO:0000256" key="7">
    <source>
        <dbReference type="ARBA" id="ARBA00022833"/>
    </source>
</evidence>
<keyword evidence="8" id="KW-0156">Chromatin regulator</keyword>
<evidence type="ECO:0000256" key="14">
    <source>
        <dbReference type="ARBA" id="ARBA00023242"/>
    </source>
</evidence>
<feature type="domain" description="JmjC" evidence="17">
    <location>
        <begin position="144"/>
        <end position="305"/>
    </location>
</feature>
<name>A0A8J6H0H9_MICOH</name>
<evidence type="ECO:0000256" key="11">
    <source>
        <dbReference type="ARBA" id="ARBA00023004"/>
    </source>
</evidence>
<comment type="similarity">
    <text evidence="3">Belongs to the JHDM3 histone demethylase family.</text>
</comment>
<evidence type="ECO:0000256" key="12">
    <source>
        <dbReference type="ARBA" id="ARBA00023015"/>
    </source>
</evidence>
<dbReference type="FunFam" id="2.60.120.650:FF:000048">
    <property type="entry name" value="Lysine-specific demethylase 4A"/>
    <property type="match status" value="1"/>
</dbReference>
<evidence type="ECO:0000256" key="4">
    <source>
        <dbReference type="ARBA" id="ARBA00012900"/>
    </source>
</evidence>
<dbReference type="SUPFAM" id="SSF57903">
    <property type="entry name" value="FYVE/PHD zinc finger"/>
    <property type="match status" value="1"/>
</dbReference>
<keyword evidence="14" id="KW-0539">Nucleus</keyword>
<dbReference type="InterPro" id="IPR011011">
    <property type="entry name" value="Znf_FYVE_PHD"/>
</dbReference>